<dbReference type="Proteomes" id="UP000054653">
    <property type="component" value="Unassembled WGS sequence"/>
</dbReference>
<reference evidence="1 2" key="1">
    <citation type="submission" date="2015-01" db="EMBL/GenBank/DDBJ databases">
        <title>Evolution of Trichinella species and genotypes.</title>
        <authorList>
            <person name="Korhonen P.K."/>
            <person name="Edoardo P."/>
            <person name="Giuseppe L.R."/>
            <person name="Gasser R.B."/>
        </authorList>
    </citation>
    <scope>NUCLEOTIDE SEQUENCE [LARGE SCALE GENOMIC DNA]</scope>
    <source>
        <strain evidence="1">ISS120</strain>
    </source>
</reference>
<dbReference type="AlphaFoldDB" id="A0A0V1D4I0"/>
<sequence>MYYANFPLWGFFDFNHRVALRQQPTPLLLSVITRSCAIYIFSNLFNNQDKLANSIEITFTIVVQCKPSEKKEPFKQRERRTISQWDEFEACFSLENSRSEEKYQYSRMNRLVWKYPVRLNIISPL</sequence>
<proteinExistence type="predicted"/>
<evidence type="ECO:0000313" key="1">
    <source>
        <dbReference type="EMBL" id="KRY56474.1"/>
    </source>
</evidence>
<comment type="caution">
    <text evidence="1">The sequence shown here is derived from an EMBL/GenBank/DDBJ whole genome shotgun (WGS) entry which is preliminary data.</text>
</comment>
<protein>
    <submittedName>
        <fullName evidence="1">Uncharacterized protein</fullName>
    </submittedName>
</protein>
<name>A0A0V1D4I0_TRIBR</name>
<keyword evidence="2" id="KW-1185">Reference proteome</keyword>
<dbReference type="EMBL" id="JYDI01000042">
    <property type="protein sequence ID" value="KRY56474.1"/>
    <property type="molecule type" value="Genomic_DNA"/>
</dbReference>
<accession>A0A0V1D4I0</accession>
<gene>
    <name evidence="1" type="ORF">T03_1763</name>
</gene>
<evidence type="ECO:0000313" key="2">
    <source>
        <dbReference type="Proteomes" id="UP000054653"/>
    </source>
</evidence>
<organism evidence="1 2">
    <name type="scientific">Trichinella britovi</name>
    <name type="common">Parasitic roundworm</name>
    <dbReference type="NCBI Taxonomy" id="45882"/>
    <lineage>
        <taxon>Eukaryota</taxon>
        <taxon>Metazoa</taxon>
        <taxon>Ecdysozoa</taxon>
        <taxon>Nematoda</taxon>
        <taxon>Enoplea</taxon>
        <taxon>Dorylaimia</taxon>
        <taxon>Trichinellida</taxon>
        <taxon>Trichinellidae</taxon>
        <taxon>Trichinella</taxon>
    </lineage>
</organism>